<dbReference type="NCBIfam" id="TIGR03414">
    <property type="entry name" value="ABC_choline_bnd"/>
    <property type="match status" value="1"/>
</dbReference>
<dbReference type="GO" id="GO:0022857">
    <property type="term" value="F:transmembrane transporter activity"/>
    <property type="evidence" value="ECO:0007669"/>
    <property type="project" value="InterPro"/>
</dbReference>
<evidence type="ECO:0000259" key="2">
    <source>
        <dbReference type="Pfam" id="PF04069"/>
    </source>
</evidence>
<gene>
    <name evidence="3" type="ORF">ALP29_04901</name>
</gene>
<dbReference type="GO" id="GO:0042597">
    <property type="term" value="C:periplasmic space"/>
    <property type="evidence" value="ECO:0007669"/>
    <property type="project" value="InterPro"/>
</dbReference>
<dbReference type="Gene3D" id="3.40.190.10">
    <property type="entry name" value="Periplasmic binding protein-like II"/>
    <property type="match status" value="1"/>
</dbReference>
<feature type="chain" id="PRO_5018214596" description="ABC-type glycine betaine transport system substrate-binding domain-containing protein" evidence="1">
    <location>
        <begin position="31"/>
        <end position="320"/>
    </location>
</feature>
<dbReference type="Pfam" id="PF04069">
    <property type="entry name" value="OpuAC"/>
    <property type="match status" value="1"/>
</dbReference>
<dbReference type="AlphaFoldDB" id="A0A3M5V3D3"/>
<dbReference type="GO" id="GO:0015871">
    <property type="term" value="P:choline transport"/>
    <property type="evidence" value="ECO:0007669"/>
    <property type="project" value="InterPro"/>
</dbReference>
<dbReference type="InterPro" id="IPR007210">
    <property type="entry name" value="ABC_Gly_betaine_transp_sub-bd"/>
</dbReference>
<dbReference type="GO" id="GO:0033265">
    <property type="term" value="F:choline binding"/>
    <property type="evidence" value="ECO:0007669"/>
    <property type="project" value="InterPro"/>
</dbReference>
<dbReference type="Proteomes" id="UP000280395">
    <property type="component" value="Unassembled WGS sequence"/>
</dbReference>
<keyword evidence="1" id="KW-0732">Signal</keyword>
<accession>A0A3M5V3D3</accession>
<evidence type="ECO:0000256" key="1">
    <source>
        <dbReference type="SAM" id="SignalP"/>
    </source>
</evidence>
<dbReference type="InterPro" id="IPR017783">
    <property type="entry name" value="ABC_choline_sub-bd"/>
</dbReference>
<dbReference type="EMBL" id="RBUA01000977">
    <property type="protein sequence ID" value="RMU52173.1"/>
    <property type="molecule type" value="Genomic_DNA"/>
</dbReference>
<feature type="signal peptide" evidence="1">
    <location>
        <begin position="1"/>
        <end position="30"/>
    </location>
</feature>
<sequence>MPRAPPMNRLISRCALALSASAILSNTVMAADAASCQNVRMGVVNWTDVIATSAMAQVLLDGLGYKTKQTSASQQIIFAGIRDQRLDLFLGYWNPLMTQTITPFVDAKQVKVLEKPSLQDARATLAVPTYLADKGLKTFADIAKFEKELGGKIYGIEPGSGANTQIKAMIAKNQFGLGKFQLVESSEAGMLAAVDRAVRRKEAVVFFGWAPHPMNVNVAMTYLTGSEDALGPNEGMATVWTVTAPAYAEQCPNVHKLLTNLTFTAADESRMMQPLLDHKDAIESAKQWLKDHPQDQARWLEGVTTFDGKPAAANLQLTRK</sequence>
<dbReference type="SUPFAM" id="SSF53850">
    <property type="entry name" value="Periplasmic binding protein-like II"/>
    <property type="match status" value="1"/>
</dbReference>
<proteinExistence type="predicted"/>
<evidence type="ECO:0000313" key="3">
    <source>
        <dbReference type="EMBL" id="RMU52173.1"/>
    </source>
</evidence>
<evidence type="ECO:0000313" key="4">
    <source>
        <dbReference type="Proteomes" id="UP000280395"/>
    </source>
</evidence>
<dbReference type="GO" id="GO:0043190">
    <property type="term" value="C:ATP-binding cassette (ABC) transporter complex"/>
    <property type="evidence" value="ECO:0007669"/>
    <property type="project" value="InterPro"/>
</dbReference>
<comment type="caution">
    <text evidence="3">The sequence shown here is derived from an EMBL/GenBank/DDBJ whole genome shotgun (WGS) entry which is preliminary data.</text>
</comment>
<protein>
    <recommendedName>
        <fullName evidence="2">ABC-type glycine betaine transport system substrate-binding domain-containing protein</fullName>
    </recommendedName>
</protein>
<feature type="domain" description="ABC-type glycine betaine transport system substrate-binding" evidence="2">
    <location>
        <begin position="38"/>
        <end position="290"/>
    </location>
</feature>
<dbReference type="Gene3D" id="3.40.190.100">
    <property type="entry name" value="Glycine betaine-binding periplasmic protein, domain 2"/>
    <property type="match status" value="1"/>
</dbReference>
<dbReference type="CDD" id="cd13640">
    <property type="entry name" value="PBP2_ChoX"/>
    <property type="match status" value="1"/>
</dbReference>
<name>A0A3M5V3D3_PSESX</name>
<organism evidence="3 4">
    <name type="scientific">Pseudomonas syringae pv. avii</name>
    <dbReference type="NCBI Taxonomy" id="663959"/>
    <lineage>
        <taxon>Bacteria</taxon>
        <taxon>Pseudomonadati</taxon>
        <taxon>Pseudomonadota</taxon>
        <taxon>Gammaproteobacteria</taxon>
        <taxon>Pseudomonadales</taxon>
        <taxon>Pseudomonadaceae</taxon>
        <taxon>Pseudomonas</taxon>
        <taxon>Pseudomonas syringae</taxon>
    </lineage>
</organism>
<reference evidence="3 4" key="1">
    <citation type="submission" date="2018-08" db="EMBL/GenBank/DDBJ databases">
        <title>Recombination of ecologically and evolutionarily significant loci maintains genetic cohesion in the Pseudomonas syringae species complex.</title>
        <authorList>
            <person name="Dillon M."/>
            <person name="Thakur S."/>
            <person name="Almeida R.N.D."/>
            <person name="Weir B.S."/>
            <person name="Guttman D.S."/>
        </authorList>
    </citation>
    <scope>NUCLEOTIDE SEQUENCE [LARGE SCALE GENOMIC DNA]</scope>
    <source>
        <strain evidence="3 4">ICMP 14479</strain>
    </source>
</reference>